<gene>
    <name evidence="1" type="ORF">GZ78_15385</name>
</gene>
<proteinExistence type="predicted"/>
<dbReference type="OrthoDB" id="9779092at2"/>
<dbReference type="EMBL" id="JOKH01000003">
    <property type="protein sequence ID" value="KEQ17214.1"/>
    <property type="molecule type" value="Genomic_DNA"/>
</dbReference>
<protein>
    <submittedName>
        <fullName evidence="1">Uncharacterized protein</fullName>
    </submittedName>
</protein>
<evidence type="ECO:0000313" key="2">
    <source>
        <dbReference type="Proteomes" id="UP000028073"/>
    </source>
</evidence>
<accession>A0A081NFJ1</accession>
<keyword evidence="2" id="KW-1185">Reference proteome</keyword>
<sequence>MLIKVVKNDLLCTVTAHFLNILFFLRTRKQPHFILRQENQKDQIIQENIYRYEHAWNLALNPNADCIVLARELSYCIHKANLADSQIVASYQDNNELFRVQLQYQGTPYKMMPLHTIVFDQVMDDEMFIEGLKIYLRGMLPDKVESSIDENSLCSISVSFLKQQRPKHSLQ</sequence>
<name>A0A081NFJ1_9GAMM</name>
<evidence type="ECO:0000313" key="1">
    <source>
        <dbReference type="EMBL" id="KEQ17214.1"/>
    </source>
</evidence>
<comment type="caution">
    <text evidence="1">The sequence shown here is derived from an EMBL/GenBank/DDBJ whole genome shotgun (WGS) entry which is preliminary data.</text>
</comment>
<organism evidence="1 2">
    <name type="scientific">Endozoicomonas numazuensis</name>
    <dbReference type="NCBI Taxonomy" id="1137799"/>
    <lineage>
        <taxon>Bacteria</taxon>
        <taxon>Pseudomonadati</taxon>
        <taxon>Pseudomonadota</taxon>
        <taxon>Gammaproteobacteria</taxon>
        <taxon>Oceanospirillales</taxon>
        <taxon>Endozoicomonadaceae</taxon>
        <taxon>Endozoicomonas</taxon>
    </lineage>
</organism>
<dbReference type="Proteomes" id="UP000028073">
    <property type="component" value="Unassembled WGS sequence"/>
</dbReference>
<reference evidence="1 2" key="1">
    <citation type="submission" date="2014-06" db="EMBL/GenBank/DDBJ databases">
        <title>Whole Genome Sequences of Three Symbiotic Endozoicomonas Bacteria.</title>
        <authorList>
            <person name="Neave M.J."/>
            <person name="Apprill A."/>
            <person name="Voolstra C.R."/>
        </authorList>
    </citation>
    <scope>NUCLEOTIDE SEQUENCE [LARGE SCALE GENOMIC DNA]</scope>
    <source>
        <strain evidence="1 2">DSM 25634</strain>
    </source>
</reference>
<dbReference type="AlphaFoldDB" id="A0A081NFJ1"/>
<dbReference type="RefSeq" id="WP_034837229.1">
    <property type="nucleotide sequence ID" value="NZ_JOKH01000003.1"/>
</dbReference>